<dbReference type="EC" id="3.1.1.11" evidence="3 8"/>
<evidence type="ECO:0000259" key="10">
    <source>
        <dbReference type="Pfam" id="PF01095"/>
    </source>
</evidence>
<comment type="caution">
    <text evidence="11">The sequence shown here is derived from an EMBL/GenBank/DDBJ whole genome shotgun (WGS) entry which is preliminary data.</text>
</comment>
<comment type="catalytic activity">
    <reaction evidence="6 8">
        <text>[(1-&gt;4)-alpha-D-galacturonosyl methyl ester](n) + n H2O = [(1-&gt;4)-alpha-D-galacturonosyl](n) + n methanol + n H(+)</text>
        <dbReference type="Rhea" id="RHEA:22380"/>
        <dbReference type="Rhea" id="RHEA-COMP:14570"/>
        <dbReference type="Rhea" id="RHEA-COMP:14573"/>
        <dbReference type="ChEBI" id="CHEBI:15377"/>
        <dbReference type="ChEBI" id="CHEBI:15378"/>
        <dbReference type="ChEBI" id="CHEBI:17790"/>
        <dbReference type="ChEBI" id="CHEBI:140522"/>
        <dbReference type="ChEBI" id="CHEBI:140523"/>
        <dbReference type="EC" id="3.1.1.11"/>
    </reaction>
</comment>
<keyword evidence="4 8" id="KW-0378">Hydrolase</keyword>
<dbReference type="UniPathway" id="UPA00545">
    <property type="reaction ID" value="UER00823"/>
</dbReference>
<dbReference type="PANTHER" id="PTHR31321:SF126">
    <property type="entry name" value="PECTINESTERASE"/>
    <property type="match status" value="1"/>
</dbReference>
<name>A0A8J5E9S1_ZINOF</name>
<dbReference type="InterPro" id="IPR012334">
    <property type="entry name" value="Pectin_lyas_fold"/>
</dbReference>
<evidence type="ECO:0000256" key="5">
    <source>
        <dbReference type="ARBA" id="ARBA00023085"/>
    </source>
</evidence>
<comment type="pathway">
    <text evidence="1 8">Glycan metabolism; pectin degradation; 2-dehydro-3-deoxy-D-gluconate from pectin: step 1/5.</text>
</comment>
<dbReference type="InterPro" id="IPR000070">
    <property type="entry name" value="Pectinesterase_cat"/>
</dbReference>
<keyword evidence="8" id="KW-0732">Signal</keyword>
<dbReference type="Pfam" id="PF01095">
    <property type="entry name" value="Pectinesterase"/>
    <property type="match status" value="1"/>
</dbReference>
<protein>
    <recommendedName>
        <fullName evidence="3 8">Pectinesterase</fullName>
        <ecNumber evidence="3 8">3.1.1.11</ecNumber>
    </recommendedName>
</protein>
<evidence type="ECO:0000256" key="7">
    <source>
        <dbReference type="PROSITE-ProRule" id="PRU10040"/>
    </source>
</evidence>
<evidence type="ECO:0000256" key="8">
    <source>
        <dbReference type="RuleBase" id="RU000589"/>
    </source>
</evidence>
<evidence type="ECO:0000313" key="12">
    <source>
        <dbReference type="Proteomes" id="UP000734854"/>
    </source>
</evidence>
<dbReference type="EMBL" id="JACMSC010000022">
    <property type="protein sequence ID" value="KAG6468135.1"/>
    <property type="molecule type" value="Genomic_DNA"/>
</dbReference>
<keyword evidence="12" id="KW-1185">Reference proteome</keyword>
<dbReference type="Proteomes" id="UP000734854">
    <property type="component" value="Unassembled WGS sequence"/>
</dbReference>
<evidence type="ECO:0000256" key="2">
    <source>
        <dbReference type="ARBA" id="ARBA00008891"/>
    </source>
</evidence>
<feature type="domain" description="Pectinesterase catalytic" evidence="10">
    <location>
        <begin position="44"/>
        <end position="279"/>
    </location>
</feature>
<evidence type="ECO:0000256" key="3">
    <source>
        <dbReference type="ARBA" id="ARBA00013229"/>
    </source>
</evidence>
<organism evidence="11 12">
    <name type="scientific">Zingiber officinale</name>
    <name type="common">Ginger</name>
    <name type="synonym">Amomum zingiber</name>
    <dbReference type="NCBI Taxonomy" id="94328"/>
    <lineage>
        <taxon>Eukaryota</taxon>
        <taxon>Viridiplantae</taxon>
        <taxon>Streptophyta</taxon>
        <taxon>Embryophyta</taxon>
        <taxon>Tracheophyta</taxon>
        <taxon>Spermatophyta</taxon>
        <taxon>Magnoliopsida</taxon>
        <taxon>Liliopsida</taxon>
        <taxon>Zingiberales</taxon>
        <taxon>Zingiberaceae</taxon>
        <taxon>Zingiber</taxon>
    </lineage>
</organism>
<reference evidence="11 12" key="1">
    <citation type="submission" date="2020-08" db="EMBL/GenBank/DDBJ databases">
        <title>Plant Genome Project.</title>
        <authorList>
            <person name="Zhang R.-G."/>
        </authorList>
    </citation>
    <scope>NUCLEOTIDE SEQUENCE [LARGE SCALE GENOMIC DNA]</scope>
    <source>
        <tissue evidence="11">Rhizome</tissue>
    </source>
</reference>
<evidence type="ECO:0000256" key="6">
    <source>
        <dbReference type="ARBA" id="ARBA00047928"/>
    </source>
</evidence>
<dbReference type="SUPFAM" id="SSF51126">
    <property type="entry name" value="Pectin lyase-like"/>
    <property type="match status" value="1"/>
</dbReference>
<accession>A0A8J5E9S1</accession>
<sequence length="341" mass="37612">MDAKLLATFLIAALLLTIPAADSAHRRRRLDPGLVLAERNRRVITVSKDGRGNFRTVTDALRSIPRGNTRRVIVKIGPGVYTEKLLLHASKPYVTFYGHPRAMPTISYGATAYSKNGTWRSATVAVESDYFVAANIIFENTAPRPGVGMENAQAVAMRISGDKAAFFNCKFYGFQDTLCDDRGRHFFKDCFIRGTVDFIFGYGRSLYKNCEIQSVADGVTYITAQGRSRSDDHGGFSFVDCRITGTGSAYLGRAWRNMSKVVFARTYMGKNVDPRGWDDKGNPADGVFWGVRVHGARGGEESAGELRERAERRAGEAFLDDEVRSRADMASSSAETDHVAS</sequence>
<dbReference type="GO" id="GO:0045490">
    <property type="term" value="P:pectin catabolic process"/>
    <property type="evidence" value="ECO:0007669"/>
    <property type="project" value="UniProtKB-UniRule"/>
</dbReference>
<evidence type="ECO:0000256" key="1">
    <source>
        <dbReference type="ARBA" id="ARBA00005184"/>
    </source>
</evidence>
<dbReference type="PROSITE" id="PS00503">
    <property type="entry name" value="PECTINESTERASE_2"/>
    <property type="match status" value="1"/>
</dbReference>
<dbReference type="AlphaFoldDB" id="A0A8J5E9S1"/>
<feature type="signal peptide" evidence="8">
    <location>
        <begin position="1"/>
        <end position="23"/>
    </location>
</feature>
<feature type="region of interest" description="Disordered" evidence="9">
    <location>
        <begin position="321"/>
        <end position="341"/>
    </location>
</feature>
<feature type="chain" id="PRO_5035337907" description="Pectinesterase" evidence="8">
    <location>
        <begin position="24"/>
        <end position="341"/>
    </location>
</feature>
<dbReference type="InterPro" id="IPR033131">
    <property type="entry name" value="Pectinesterase_Asp_AS"/>
</dbReference>
<keyword evidence="5 8" id="KW-0063">Aspartyl esterase</keyword>
<gene>
    <name evidence="11" type="ORF">ZIOFF_072703</name>
</gene>
<evidence type="ECO:0000256" key="4">
    <source>
        <dbReference type="ARBA" id="ARBA00022801"/>
    </source>
</evidence>
<dbReference type="PANTHER" id="PTHR31321">
    <property type="entry name" value="ACYL-COA THIOESTER HYDROLASE YBHC-RELATED"/>
    <property type="match status" value="1"/>
</dbReference>
<dbReference type="GO" id="GO:0042545">
    <property type="term" value="P:cell wall modification"/>
    <property type="evidence" value="ECO:0007669"/>
    <property type="project" value="UniProtKB-UniRule"/>
</dbReference>
<dbReference type="Gene3D" id="2.160.20.10">
    <property type="entry name" value="Single-stranded right-handed beta-helix, Pectin lyase-like"/>
    <property type="match status" value="1"/>
</dbReference>
<feature type="active site" evidence="7">
    <location>
        <position position="197"/>
    </location>
</feature>
<evidence type="ECO:0000313" key="11">
    <source>
        <dbReference type="EMBL" id="KAG6468135.1"/>
    </source>
</evidence>
<dbReference type="InterPro" id="IPR011050">
    <property type="entry name" value="Pectin_lyase_fold/virulence"/>
</dbReference>
<evidence type="ECO:0000256" key="9">
    <source>
        <dbReference type="SAM" id="MobiDB-lite"/>
    </source>
</evidence>
<proteinExistence type="inferred from homology"/>
<comment type="similarity">
    <text evidence="2">Belongs to the pectinesterase family.</text>
</comment>
<dbReference type="GO" id="GO:0030599">
    <property type="term" value="F:pectinesterase activity"/>
    <property type="evidence" value="ECO:0007669"/>
    <property type="project" value="UniProtKB-UniRule"/>
</dbReference>